<keyword evidence="4" id="KW-1185">Reference proteome</keyword>
<dbReference type="KEGG" id="fsc:FSU_1902"/>
<reference evidence="3" key="2">
    <citation type="submission" date="2010-08" db="EMBL/GenBank/DDBJ databases">
        <title>Complete sequence of Fibrobacter succinogenes subsp. succinogenes S85.</title>
        <authorList>
            <person name="Durkin A.S."/>
            <person name="Nelson K.E."/>
            <person name="Morrison M."/>
            <person name="Forsberg C.W."/>
            <person name="Wilson D.B."/>
            <person name="Russell J.B."/>
            <person name="Cann I.K.O."/>
            <person name="Mackie R.I."/>
            <person name="White B.A."/>
        </authorList>
    </citation>
    <scope>NUCLEOTIDE SEQUENCE [LARGE SCALE GENOMIC DNA]</scope>
    <source>
        <strain evidence="3">ATCC 19169 / S85</strain>
    </source>
</reference>
<dbReference type="PATRIC" id="fig|59374.8.peg.1835"/>
<dbReference type="Proteomes" id="UP000000517">
    <property type="component" value="Chromosome"/>
</dbReference>
<evidence type="ECO:0000313" key="2">
    <source>
        <dbReference type="EMBL" id="ADL26844.1"/>
    </source>
</evidence>
<proteinExistence type="predicted"/>
<dbReference type="PROSITE" id="PS52050">
    <property type="entry name" value="WYL"/>
    <property type="match status" value="1"/>
</dbReference>
<name>C9RR44_FIBSS</name>
<dbReference type="RefSeq" id="WP_014546125.1">
    <property type="nucleotide sequence ID" value="NC_013410.1"/>
</dbReference>
<dbReference type="EMBL" id="CP001792">
    <property type="protein sequence ID" value="ACX75030.1"/>
    <property type="molecule type" value="Genomic_DNA"/>
</dbReference>
<evidence type="ECO:0000313" key="3">
    <source>
        <dbReference type="Proteomes" id="UP000000517"/>
    </source>
</evidence>
<dbReference type="AlphaFoldDB" id="C9RR44"/>
<reference evidence="1 4" key="1">
    <citation type="submission" date="2009-10" db="EMBL/GenBank/DDBJ databases">
        <title>Complete sequence of Fibrobacter succinogenes subsp. succinogenes S85.</title>
        <authorList>
            <consortium name="US DOE Joint Genome Institute"/>
            <person name="Lucas S."/>
            <person name="Copeland A."/>
            <person name="Lapidus A."/>
            <person name="Glavina del Rio T."/>
            <person name="Tice H."/>
            <person name="Bruce D."/>
            <person name="Goodwin L."/>
            <person name="Pitluck S."/>
            <person name="Chertkov O."/>
            <person name="Detter J.C."/>
            <person name="Han C."/>
            <person name="Tapia R."/>
            <person name="Larimer F."/>
            <person name="Land M."/>
            <person name="Hauser L."/>
            <person name="Kyrpides N."/>
            <person name="Mikhailova N."/>
            <person name="Weimer P.J."/>
            <person name="Stevenson D.M."/>
            <person name="Boyum J."/>
            <person name="Brumm P.I."/>
            <person name="Mead D."/>
        </authorList>
    </citation>
    <scope>NUCLEOTIDE SEQUENCE [LARGE SCALE GENOMIC DNA]</scope>
    <source>
        <strain evidence="4">ATCC 19169 / S85</strain>
        <strain evidence="1">S85</strain>
    </source>
</reference>
<reference evidence="2" key="3">
    <citation type="submission" date="2010-08" db="EMBL/GenBank/DDBJ databases">
        <authorList>
            <person name="Durkin A.S."/>
            <person name="Nelson K.E."/>
            <person name="Morrison M."/>
            <person name="Forsberg C.W."/>
            <person name="Wilson D.B."/>
            <person name="Russell J.B."/>
            <person name="Cann I.K.O."/>
            <person name="Mackie R.I."/>
            <person name="White B.A."/>
        </authorList>
    </citation>
    <scope>NUCLEOTIDE SEQUENCE</scope>
    <source>
        <strain evidence="2">S85</strain>
    </source>
</reference>
<dbReference type="Proteomes" id="UP000001497">
    <property type="component" value="Chromosome"/>
</dbReference>
<sequence>MISVSQKIKVASSHLLRSQMELDVEDYGLKGIGDLCNRILARYAEFSVPDTARLAMDDTLYKNIPPLQFSLSKTGESFANYANNLGKARNVKVAALCRYYFENYINLPRGKRECFIFRDDLNKLLNAIEKHVNVTLNYRGEVKNVSPCFLAFSPSQVRAYVVVCDGDTNKPIPSRFHSLRLCHIRGVAADLESKAYHCENFILSNQANLYREQFDPFLCHGQNIKVRFTEKGAERYNKLTTNRPKVIAMDNACGKTPAKMDCAEVRGAGDYTFECSEKLAKIYFPQFLDEAEILEPRELRLWFKEEFERAAKVYGGR</sequence>
<protein>
    <submittedName>
        <fullName evidence="2">Conserved domain protein</fullName>
    </submittedName>
</protein>
<dbReference type="OrthoDB" id="9803850at2"/>
<gene>
    <name evidence="1" type="ordered locus">Fisuc_1433</name>
    <name evidence="2" type="ordered locus">FSU_1902</name>
</gene>
<dbReference type="EMBL" id="CP002158">
    <property type="protein sequence ID" value="ADL26844.1"/>
    <property type="molecule type" value="Genomic_DNA"/>
</dbReference>
<evidence type="ECO:0000313" key="1">
    <source>
        <dbReference type="EMBL" id="ACX75030.1"/>
    </source>
</evidence>
<dbReference type="KEGG" id="fsu:Fisuc_1433"/>
<organism evidence="2 3">
    <name type="scientific">Fibrobacter succinogenes (strain ATCC 19169 / S85)</name>
    <dbReference type="NCBI Taxonomy" id="59374"/>
    <lineage>
        <taxon>Bacteria</taxon>
        <taxon>Pseudomonadati</taxon>
        <taxon>Fibrobacterota</taxon>
        <taxon>Fibrobacteria</taxon>
        <taxon>Fibrobacterales</taxon>
        <taxon>Fibrobacteraceae</taxon>
        <taxon>Fibrobacter</taxon>
    </lineage>
</organism>
<dbReference type="HOGENOM" id="CLU_087890_0_0_0"/>
<evidence type="ECO:0000313" key="4">
    <source>
        <dbReference type="Proteomes" id="UP000001497"/>
    </source>
</evidence>
<accession>C9RR44</accession>